<reference evidence="6" key="1">
    <citation type="submission" date="2019-11" db="EMBL/GenBank/DDBJ databases">
        <authorList>
            <person name="Feng L."/>
        </authorList>
    </citation>
    <scope>NUCLEOTIDE SEQUENCE</scope>
    <source>
        <strain evidence="6">AundefinedLFYP135</strain>
    </source>
</reference>
<evidence type="ECO:0000256" key="2">
    <source>
        <dbReference type="ARBA" id="ARBA00022840"/>
    </source>
</evidence>
<dbReference type="InterPro" id="IPR032781">
    <property type="entry name" value="ABC_tran_Xtn"/>
</dbReference>
<sequence>MLLSLENVTKYYGGTLILDHVNLKLEDADRVGLIGVNGAGKSTLLNIIVGDLDADEGVIARTGGKTFGFLRQNSGLSLGNTIGQELRSVFSHLLALEEEMRRVEGEMASLSDHSTGAYHDLAQRYAAMQAEFEAGDGYQIDVKINTILNGMGFAGRDRDTLIDNLSGGEKTRLALCKLLLEAPDLLILDEPTNHLDFKTLIWLEEYLKTYKGGLLIVSHDRYFLDSLVTSVCEIEYHKLVRYPGNYTKYVALKDERLERQQKEYDQQQAEIARLQEYVDKNIVRATTAKSAKSKRKAIEHMELVEKPNPPVKSAKMRFTYELEPVKDVLHVSDLSIGVGWGESAKVLFESLSLDVMRGEKIALIGANGVGKSSLLKAVQGLIPVRHGRVEWGKNTKIAYYEQEDILLNSQKTVLDELWDRYPHMLEVEVRTVLGNVLIRGEDCYKLVSDLSGGEKAKLKFAIMMLQHANVLILDEPTNHLDLMSKEVLDKALGEYTGTVILVSHDRYLLNKFPTKIIEMFPDRLVSYSGRYEEYVEKKREQAAFAAASRPVEKKEEKPETSYHRTKRQRSEDAARKRKIAQLEERIAAAEEEIAALEAGLADPEIAGDYQKLQEHCALLEEKRVQLAADTDAWCELVEG</sequence>
<dbReference type="InterPro" id="IPR003439">
    <property type="entry name" value="ABC_transporter-like_ATP-bd"/>
</dbReference>
<accession>A0A6N2SN52</accession>
<dbReference type="InterPro" id="IPR003593">
    <property type="entry name" value="AAA+_ATPase"/>
</dbReference>
<dbReference type="PROSITE" id="PS50893">
    <property type="entry name" value="ABC_TRANSPORTER_2"/>
    <property type="match status" value="2"/>
</dbReference>
<keyword evidence="3" id="KW-0175">Coiled coil</keyword>
<proteinExistence type="predicted"/>
<dbReference type="GO" id="GO:0005524">
    <property type="term" value="F:ATP binding"/>
    <property type="evidence" value="ECO:0007669"/>
    <property type="project" value="UniProtKB-KW"/>
</dbReference>
<dbReference type="InterPro" id="IPR017871">
    <property type="entry name" value="ABC_transporter-like_CS"/>
</dbReference>
<feature type="compositionally biased region" description="Basic and acidic residues" evidence="4">
    <location>
        <begin position="550"/>
        <end position="574"/>
    </location>
</feature>
<dbReference type="PANTHER" id="PTHR42855:SF2">
    <property type="entry name" value="DRUG RESISTANCE ABC TRANSPORTER,ATP-BINDING PROTEIN"/>
    <property type="match status" value="1"/>
</dbReference>
<dbReference type="PANTHER" id="PTHR42855">
    <property type="entry name" value="ABC TRANSPORTER ATP-BINDING SUBUNIT"/>
    <property type="match status" value="1"/>
</dbReference>
<dbReference type="Gene3D" id="1.10.287.380">
    <property type="entry name" value="Valyl-tRNA synthetase, C-terminal domain"/>
    <property type="match status" value="1"/>
</dbReference>
<dbReference type="InterPro" id="IPR037118">
    <property type="entry name" value="Val-tRNA_synth_C_sf"/>
</dbReference>
<dbReference type="FunFam" id="3.40.50.300:FF:000011">
    <property type="entry name" value="Putative ABC transporter ATP-binding component"/>
    <property type="match status" value="1"/>
</dbReference>
<keyword evidence="2 6" id="KW-0067">ATP-binding</keyword>
<evidence type="ECO:0000256" key="1">
    <source>
        <dbReference type="ARBA" id="ARBA00022741"/>
    </source>
</evidence>
<evidence type="ECO:0000259" key="5">
    <source>
        <dbReference type="PROSITE" id="PS50893"/>
    </source>
</evidence>
<dbReference type="InterPro" id="IPR027417">
    <property type="entry name" value="P-loop_NTPase"/>
</dbReference>
<gene>
    <name evidence="6" type="primary">yheS_2</name>
    <name evidence="6" type="ORF">AULFYP135_01044</name>
</gene>
<dbReference type="InterPro" id="IPR032524">
    <property type="entry name" value="ABC_tran_C"/>
</dbReference>
<feature type="region of interest" description="Disordered" evidence="4">
    <location>
        <begin position="545"/>
        <end position="574"/>
    </location>
</feature>
<dbReference type="Pfam" id="PF00005">
    <property type="entry name" value="ABC_tran"/>
    <property type="match status" value="2"/>
</dbReference>
<keyword evidence="1" id="KW-0547">Nucleotide-binding</keyword>
<dbReference type="SUPFAM" id="SSF52540">
    <property type="entry name" value="P-loop containing nucleoside triphosphate hydrolases"/>
    <property type="match status" value="2"/>
</dbReference>
<dbReference type="PROSITE" id="PS00211">
    <property type="entry name" value="ABC_TRANSPORTER_1"/>
    <property type="match status" value="2"/>
</dbReference>
<dbReference type="GO" id="GO:0003677">
    <property type="term" value="F:DNA binding"/>
    <property type="evidence" value="ECO:0007669"/>
    <property type="project" value="InterPro"/>
</dbReference>
<protein>
    <submittedName>
        <fullName evidence="6">Putative ABC transporter ATP-binding protein YheS</fullName>
    </submittedName>
</protein>
<evidence type="ECO:0000313" key="6">
    <source>
        <dbReference type="EMBL" id="VYS95143.1"/>
    </source>
</evidence>
<evidence type="ECO:0000256" key="3">
    <source>
        <dbReference type="SAM" id="Coils"/>
    </source>
</evidence>
<dbReference type="EMBL" id="CACRSL010000003">
    <property type="protein sequence ID" value="VYS95143.1"/>
    <property type="molecule type" value="Genomic_DNA"/>
</dbReference>
<dbReference type="AlphaFoldDB" id="A0A6N2SN52"/>
<dbReference type="CDD" id="cd03221">
    <property type="entry name" value="ABCF_EF-3"/>
    <property type="match status" value="2"/>
</dbReference>
<feature type="coiled-coil region" evidence="3">
    <location>
        <begin position="250"/>
        <end position="277"/>
    </location>
</feature>
<dbReference type="Gene3D" id="3.40.50.300">
    <property type="entry name" value="P-loop containing nucleotide triphosphate hydrolases"/>
    <property type="match status" value="2"/>
</dbReference>
<feature type="domain" description="ABC transporter" evidence="5">
    <location>
        <begin position="3"/>
        <end position="268"/>
    </location>
</feature>
<dbReference type="InterPro" id="IPR051309">
    <property type="entry name" value="ABCF_ATPase"/>
</dbReference>
<dbReference type="GO" id="GO:0016887">
    <property type="term" value="F:ATP hydrolysis activity"/>
    <property type="evidence" value="ECO:0007669"/>
    <property type="project" value="InterPro"/>
</dbReference>
<organism evidence="6">
    <name type="scientific">uncultured Anaerotruncus sp</name>
    <dbReference type="NCBI Taxonomy" id="905011"/>
    <lineage>
        <taxon>Bacteria</taxon>
        <taxon>Bacillati</taxon>
        <taxon>Bacillota</taxon>
        <taxon>Clostridia</taxon>
        <taxon>Eubacteriales</taxon>
        <taxon>Oscillospiraceae</taxon>
        <taxon>Anaerotruncus</taxon>
        <taxon>environmental samples</taxon>
    </lineage>
</organism>
<dbReference type="SMART" id="SM00382">
    <property type="entry name" value="AAA"/>
    <property type="match status" value="2"/>
</dbReference>
<dbReference type="Pfam" id="PF16326">
    <property type="entry name" value="ABC_tran_CTD"/>
    <property type="match status" value="1"/>
</dbReference>
<name>A0A6N2SN52_9FIRM</name>
<evidence type="ECO:0000256" key="4">
    <source>
        <dbReference type="SAM" id="MobiDB-lite"/>
    </source>
</evidence>
<feature type="domain" description="ABC transporter" evidence="5">
    <location>
        <begin position="329"/>
        <end position="546"/>
    </location>
</feature>
<dbReference type="Pfam" id="PF12848">
    <property type="entry name" value="ABC_tran_Xtn"/>
    <property type="match status" value="1"/>
</dbReference>